<organism evidence="2">
    <name type="scientific">marine sediment metagenome</name>
    <dbReference type="NCBI Taxonomy" id="412755"/>
    <lineage>
        <taxon>unclassified sequences</taxon>
        <taxon>metagenomes</taxon>
        <taxon>ecological metagenomes</taxon>
    </lineage>
</organism>
<dbReference type="SUPFAM" id="SSF53448">
    <property type="entry name" value="Nucleotide-diphospho-sugar transferases"/>
    <property type="match status" value="1"/>
</dbReference>
<proteinExistence type="predicted"/>
<protein>
    <recommendedName>
        <fullName evidence="1">Nucleotidyl transferase domain-containing protein</fullName>
    </recommendedName>
</protein>
<dbReference type="InterPro" id="IPR029044">
    <property type="entry name" value="Nucleotide-diphossugar_trans"/>
</dbReference>
<evidence type="ECO:0000313" key="2">
    <source>
        <dbReference type="EMBL" id="GAG40688.1"/>
    </source>
</evidence>
<dbReference type="InterPro" id="IPR005835">
    <property type="entry name" value="NTP_transferase_dom"/>
</dbReference>
<accession>X0XVT2</accession>
<dbReference type="Pfam" id="PF00483">
    <property type="entry name" value="NTP_transferase"/>
    <property type="match status" value="1"/>
</dbReference>
<dbReference type="PANTHER" id="PTHR47183">
    <property type="entry name" value="GLUCOSE-1-PHOSPHATE CYTIDYLYLTRANSFERASE-RELATED"/>
    <property type="match status" value="1"/>
</dbReference>
<dbReference type="PANTHER" id="PTHR47183:SF1">
    <property type="entry name" value="GLUCOSE-1-PHOSPHATE CYTIDYLYLTRANSFERASE"/>
    <property type="match status" value="1"/>
</dbReference>
<feature type="domain" description="Nucleotidyl transferase" evidence="1">
    <location>
        <begin position="13"/>
        <end position="111"/>
    </location>
</feature>
<name>X0XVT2_9ZZZZ</name>
<comment type="caution">
    <text evidence="2">The sequence shown here is derived from an EMBL/GenBank/DDBJ whole genome shotgun (WGS) entry which is preliminary data.</text>
</comment>
<dbReference type="InterPro" id="IPR013446">
    <property type="entry name" value="G1P_cyt_trans-like"/>
</dbReference>
<reference evidence="2" key="1">
    <citation type="journal article" date="2014" name="Front. Microbiol.">
        <title>High frequency of phylogenetically diverse reductive dehalogenase-homologous genes in deep subseafloor sedimentary metagenomes.</title>
        <authorList>
            <person name="Kawai M."/>
            <person name="Futagami T."/>
            <person name="Toyoda A."/>
            <person name="Takaki Y."/>
            <person name="Nishi S."/>
            <person name="Hori S."/>
            <person name="Arai W."/>
            <person name="Tsubouchi T."/>
            <person name="Morono Y."/>
            <person name="Uchiyama I."/>
            <person name="Ito T."/>
            <person name="Fujiyama A."/>
            <person name="Inagaki F."/>
            <person name="Takami H."/>
        </authorList>
    </citation>
    <scope>NUCLEOTIDE SEQUENCE</scope>
    <source>
        <strain evidence="2">Expedition CK06-06</strain>
    </source>
</reference>
<dbReference type="GO" id="GO:0047343">
    <property type="term" value="F:glucose-1-phosphate cytidylyltransferase activity"/>
    <property type="evidence" value="ECO:0007669"/>
    <property type="project" value="InterPro"/>
</dbReference>
<dbReference type="EMBL" id="BARS01042259">
    <property type="protein sequence ID" value="GAG40688.1"/>
    <property type="molecule type" value="Genomic_DNA"/>
</dbReference>
<dbReference type="AlphaFoldDB" id="X0XVT2"/>
<gene>
    <name evidence="2" type="ORF">S01H1_64136</name>
</gene>
<dbReference type="Gene3D" id="3.90.550.10">
    <property type="entry name" value="Spore Coat Polysaccharide Biosynthesis Protein SpsA, Chain A"/>
    <property type="match status" value="1"/>
</dbReference>
<sequence>ARIKRVERYLDDINMVTYGDGLADIDINNLVEYHKSHNKIITITGVHPPSRFGEIIENGGRLITFHEKAQTSVGIINGGFMVFDRRLLDCLTTDENCDLEYGPFEELAKTGEIMVYKHEGQWECVDTERDLRHLNTLWAKNQAFWKVWK</sequence>
<feature type="non-terminal residue" evidence="2">
    <location>
        <position position="1"/>
    </location>
</feature>
<evidence type="ECO:0000259" key="1">
    <source>
        <dbReference type="Pfam" id="PF00483"/>
    </source>
</evidence>